<keyword evidence="3" id="KW-1185">Reference proteome</keyword>
<dbReference type="AlphaFoldDB" id="A0A6L3SYW8"/>
<proteinExistence type="predicted"/>
<organism evidence="2 3">
    <name type="scientific">Methylobacterium soli</name>
    <dbReference type="NCBI Taxonomy" id="553447"/>
    <lineage>
        <taxon>Bacteria</taxon>
        <taxon>Pseudomonadati</taxon>
        <taxon>Pseudomonadota</taxon>
        <taxon>Alphaproteobacteria</taxon>
        <taxon>Hyphomicrobiales</taxon>
        <taxon>Methylobacteriaceae</taxon>
        <taxon>Methylobacterium</taxon>
    </lineage>
</organism>
<dbReference type="NCBIfam" id="NF041373">
    <property type="entry name" value="HGG_STG"/>
    <property type="match status" value="1"/>
</dbReference>
<dbReference type="Proteomes" id="UP000474159">
    <property type="component" value="Unassembled WGS sequence"/>
</dbReference>
<reference evidence="2 3" key="1">
    <citation type="submission" date="2019-09" db="EMBL/GenBank/DDBJ databases">
        <title>YIM 48816 draft genome.</title>
        <authorList>
            <person name="Jiang L."/>
        </authorList>
    </citation>
    <scope>NUCLEOTIDE SEQUENCE [LARGE SCALE GENOMIC DNA]</scope>
    <source>
        <strain evidence="2 3">YIM 48816</strain>
    </source>
</reference>
<name>A0A6L3SYW8_9HYPH</name>
<dbReference type="OrthoDB" id="7873969at2"/>
<sequence>MGAHTCTHLVWAKSPEWRAIARAAILKHHAERHLLPKCGAKRKSTGTPCQSLPAKGRTRCRLHGGATPCGSGPAGWHTPGFPLGLGMPTGKARSDAQKRRRAFATIARVEEMSPDERARYVAWQASHKPGSATARARRRADRKAAQWLQDLMAGKGLEPKAPRQRKAKPPTLRRALREGLGVFG</sequence>
<protein>
    <submittedName>
        <fullName evidence="2">Uncharacterized protein</fullName>
    </submittedName>
</protein>
<feature type="region of interest" description="Disordered" evidence="1">
    <location>
        <begin position="152"/>
        <end position="184"/>
    </location>
</feature>
<dbReference type="EMBL" id="VZZK01000034">
    <property type="protein sequence ID" value="KAB1075393.1"/>
    <property type="molecule type" value="Genomic_DNA"/>
</dbReference>
<evidence type="ECO:0000313" key="3">
    <source>
        <dbReference type="Proteomes" id="UP000474159"/>
    </source>
</evidence>
<dbReference type="RefSeq" id="WP_151003356.1">
    <property type="nucleotide sequence ID" value="NZ_BPQY01000267.1"/>
</dbReference>
<dbReference type="InterPro" id="IPR047675">
    <property type="entry name" value="Putative_zinc-bd"/>
</dbReference>
<accession>A0A6L3SYW8</accession>
<gene>
    <name evidence="2" type="ORF">F6X53_24805</name>
</gene>
<evidence type="ECO:0000256" key="1">
    <source>
        <dbReference type="SAM" id="MobiDB-lite"/>
    </source>
</evidence>
<comment type="caution">
    <text evidence="2">The sequence shown here is derived from an EMBL/GenBank/DDBJ whole genome shotgun (WGS) entry which is preliminary data.</text>
</comment>
<evidence type="ECO:0000313" key="2">
    <source>
        <dbReference type="EMBL" id="KAB1075393.1"/>
    </source>
</evidence>